<feature type="transmembrane region" description="Helical" evidence="6">
    <location>
        <begin position="96"/>
        <end position="118"/>
    </location>
</feature>
<feature type="transmembrane region" description="Helical" evidence="6">
    <location>
        <begin position="348"/>
        <end position="369"/>
    </location>
</feature>
<feature type="transmembrane region" description="Helical" evidence="6">
    <location>
        <begin position="130"/>
        <end position="153"/>
    </location>
</feature>
<keyword evidence="9" id="KW-1185">Reference proteome</keyword>
<dbReference type="PANTHER" id="PTHR43124">
    <property type="entry name" value="PURINE EFFLUX PUMP PBUE"/>
    <property type="match status" value="1"/>
</dbReference>
<evidence type="ECO:0000256" key="6">
    <source>
        <dbReference type="SAM" id="Phobius"/>
    </source>
</evidence>
<feature type="transmembrane region" description="Helical" evidence="6">
    <location>
        <begin position="159"/>
        <end position="180"/>
    </location>
</feature>
<evidence type="ECO:0000256" key="4">
    <source>
        <dbReference type="ARBA" id="ARBA00022989"/>
    </source>
</evidence>
<accession>A0ABV6PNB8</accession>
<keyword evidence="4 6" id="KW-1133">Transmembrane helix</keyword>
<keyword evidence="2" id="KW-1003">Cell membrane</keyword>
<evidence type="ECO:0000256" key="1">
    <source>
        <dbReference type="ARBA" id="ARBA00004651"/>
    </source>
</evidence>
<evidence type="ECO:0000256" key="2">
    <source>
        <dbReference type="ARBA" id="ARBA00022475"/>
    </source>
</evidence>
<evidence type="ECO:0000259" key="7">
    <source>
        <dbReference type="PROSITE" id="PS50850"/>
    </source>
</evidence>
<evidence type="ECO:0000313" key="9">
    <source>
        <dbReference type="Proteomes" id="UP001589834"/>
    </source>
</evidence>
<feature type="transmembrane region" description="Helical" evidence="6">
    <location>
        <begin position="289"/>
        <end position="311"/>
    </location>
</feature>
<dbReference type="InterPro" id="IPR011701">
    <property type="entry name" value="MFS"/>
</dbReference>
<keyword evidence="5 6" id="KW-0472">Membrane</keyword>
<dbReference type="Pfam" id="PF07690">
    <property type="entry name" value="MFS_1"/>
    <property type="match status" value="1"/>
</dbReference>
<dbReference type="SUPFAM" id="SSF103473">
    <property type="entry name" value="MFS general substrate transporter"/>
    <property type="match status" value="1"/>
</dbReference>
<feature type="domain" description="Major facilitator superfamily (MFS) profile" evidence="7">
    <location>
        <begin position="9"/>
        <end position="377"/>
    </location>
</feature>
<proteinExistence type="predicted"/>
<feature type="transmembrane region" description="Helical" evidence="6">
    <location>
        <begin position="74"/>
        <end position="90"/>
    </location>
</feature>
<protein>
    <submittedName>
        <fullName evidence="8">MFS transporter</fullName>
    </submittedName>
</protein>
<evidence type="ECO:0000256" key="5">
    <source>
        <dbReference type="ARBA" id="ARBA00023136"/>
    </source>
</evidence>
<feature type="transmembrane region" description="Helical" evidence="6">
    <location>
        <begin position="240"/>
        <end position="259"/>
    </location>
</feature>
<dbReference type="PANTHER" id="PTHR43124:SF10">
    <property type="entry name" value="PURINE EFFLUX PUMP PBUE"/>
    <property type="match status" value="1"/>
</dbReference>
<dbReference type="PROSITE" id="PS50850">
    <property type="entry name" value="MFS"/>
    <property type="match status" value="1"/>
</dbReference>
<dbReference type="Proteomes" id="UP001589834">
    <property type="component" value="Unassembled WGS sequence"/>
</dbReference>
<comment type="subcellular location">
    <subcellularLocation>
        <location evidence="1">Cell membrane</location>
        <topology evidence="1">Multi-pass membrane protein</topology>
    </subcellularLocation>
</comment>
<dbReference type="Gene3D" id="1.20.1250.20">
    <property type="entry name" value="MFS general substrate transporter like domains"/>
    <property type="match status" value="1"/>
</dbReference>
<sequence>MTKIDSFRGRAVLMLSHVAGMVDMVALPLWVGTLVQHYKFDPQQAGGLVTLFLMAVALTSVTLAPRFDRLPRRWMATLGYVLTAVAFFAASKQVAFPILAVLHFVAGVGVGCGLTFTHGVIGRSSNPHRLFALVQFAVGVFGILFFGAVPKIIAAHGGHALFLVFFVLMVIAVVASALFFPPGEARSVDRQAHHSTSKIPGAAWLAIVTVVLLTLNQAMMFSYVERIGVDHGFGQERANMVLIAVGFANLFPAVIAAALQKKVSPRTVGMAAPILQGALALTITQSQNFGVYAAATSVYVFVMIFSHVFLFGLIARLDPSGRAVASTPAMVMAGSAIGPFLSGTLVVAFGYSAIGYAVAAIGLVALLCVSRIKLVASPADDPMKHAVLL</sequence>
<dbReference type="RefSeq" id="WP_377479177.1">
    <property type="nucleotide sequence ID" value="NZ_JBHLTN010000003.1"/>
</dbReference>
<gene>
    <name evidence="8" type="ORF">ACFFGG_01990</name>
</gene>
<dbReference type="InterPro" id="IPR020846">
    <property type="entry name" value="MFS_dom"/>
</dbReference>
<dbReference type="EMBL" id="JBHLTN010000003">
    <property type="protein sequence ID" value="MFC0591317.1"/>
    <property type="molecule type" value="Genomic_DNA"/>
</dbReference>
<feature type="transmembrane region" description="Helical" evidence="6">
    <location>
        <begin position="201"/>
        <end position="220"/>
    </location>
</feature>
<organism evidence="8 9">
    <name type="scientific">Ottowia pentelensis</name>
    <dbReference type="NCBI Taxonomy" id="511108"/>
    <lineage>
        <taxon>Bacteria</taxon>
        <taxon>Pseudomonadati</taxon>
        <taxon>Pseudomonadota</taxon>
        <taxon>Betaproteobacteria</taxon>
        <taxon>Burkholderiales</taxon>
        <taxon>Comamonadaceae</taxon>
        <taxon>Ottowia</taxon>
    </lineage>
</organism>
<dbReference type="InterPro" id="IPR050189">
    <property type="entry name" value="MFS_Efflux_Transporters"/>
</dbReference>
<evidence type="ECO:0000313" key="8">
    <source>
        <dbReference type="EMBL" id="MFC0591317.1"/>
    </source>
</evidence>
<dbReference type="InterPro" id="IPR036259">
    <property type="entry name" value="MFS_trans_sf"/>
</dbReference>
<keyword evidence="3 6" id="KW-0812">Transmembrane</keyword>
<feature type="transmembrane region" description="Helical" evidence="6">
    <location>
        <begin position="45"/>
        <end position="67"/>
    </location>
</feature>
<comment type="caution">
    <text evidence="8">The sequence shown here is derived from an EMBL/GenBank/DDBJ whole genome shotgun (WGS) entry which is preliminary data.</text>
</comment>
<reference evidence="8 9" key="1">
    <citation type="submission" date="2024-09" db="EMBL/GenBank/DDBJ databases">
        <authorList>
            <person name="Sun Q."/>
            <person name="Mori K."/>
        </authorList>
    </citation>
    <scope>NUCLEOTIDE SEQUENCE [LARGE SCALE GENOMIC DNA]</scope>
    <source>
        <strain evidence="8 9">NCAIM B.02336</strain>
    </source>
</reference>
<name>A0ABV6PNB8_9BURK</name>
<evidence type="ECO:0000256" key="3">
    <source>
        <dbReference type="ARBA" id="ARBA00022692"/>
    </source>
</evidence>
<feature type="transmembrane region" description="Helical" evidence="6">
    <location>
        <begin position="12"/>
        <end position="33"/>
    </location>
</feature>